<gene>
    <name evidence="1" type="ORF">GGD40_002360</name>
</gene>
<dbReference type="RefSeq" id="WP_179743798.1">
    <property type="nucleotide sequence ID" value="NZ_JACCAS010000001.1"/>
</dbReference>
<evidence type="ECO:0000313" key="2">
    <source>
        <dbReference type="Proteomes" id="UP000540929"/>
    </source>
</evidence>
<sequence>MQQMLGNLLGLLKMYRLKRRGVFSTAPDRRVQPDRNFKRYFALMQQISVRFRAIRRILSSRAALLRNDDLDNEVLWLQLRMIIELATFGAVAADEKGYAARRMDARNPKSYTEDGKVNKILPALKSVSPIFYLPIPLEDAVMLDDAGTFHLNNDSTTFADADRLIQIHNRAGEHLHAHNPLSAKKHAENTARVKASRQAFLEDYAFVWSVLKIHMKACLVFDEASGQPLDRENPDLFWFVYFDESMRGPGVTMLKSSPRD</sequence>
<evidence type="ECO:0000313" key="1">
    <source>
        <dbReference type="EMBL" id="NYH22881.1"/>
    </source>
</evidence>
<name>A0A7Z0B601_9BURK</name>
<dbReference type="AlphaFoldDB" id="A0A7Z0B601"/>
<accession>A0A7Z0B601</accession>
<reference evidence="1 2" key="1">
    <citation type="submission" date="2020-07" db="EMBL/GenBank/DDBJ databases">
        <title>Exploring microbial biodiversity for novel pathways involved in the catabolism of aromatic compounds derived from lignin.</title>
        <authorList>
            <person name="Elkins J."/>
        </authorList>
    </citation>
    <scope>NUCLEOTIDE SEQUENCE [LARGE SCALE GENOMIC DNA]</scope>
    <source>
        <strain evidence="1 2">H2C3C</strain>
    </source>
</reference>
<keyword evidence="2" id="KW-1185">Reference proteome</keyword>
<proteinExistence type="predicted"/>
<comment type="caution">
    <text evidence="1">The sequence shown here is derived from an EMBL/GenBank/DDBJ whole genome shotgun (WGS) entry which is preliminary data.</text>
</comment>
<dbReference type="Proteomes" id="UP000540929">
    <property type="component" value="Unassembled WGS sequence"/>
</dbReference>
<dbReference type="EMBL" id="JACCAS010000001">
    <property type="protein sequence ID" value="NYH22881.1"/>
    <property type="molecule type" value="Genomic_DNA"/>
</dbReference>
<organism evidence="1 2">
    <name type="scientific">Paraburkholderia bryophila</name>
    <dbReference type="NCBI Taxonomy" id="420952"/>
    <lineage>
        <taxon>Bacteria</taxon>
        <taxon>Pseudomonadati</taxon>
        <taxon>Pseudomonadota</taxon>
        <taxon>Betaproteobacteria</taxon>
        <taxon>Burkholderiales</taxon>
        <taxon>Burkholderiaceae</taxon>
        <taxon>Paraburkholderia</taxon>
    </lineage>
</organism>
<protein>
    <submittedName>
        <fullName evidence="1">Uncharacterized protein</fullName>
    </submittedName>
</protein>